<reference evidence="8 9" key="1">
    <citation type="journal article" date="2024" name="G3 (Bethesda)">
        <title>Genome assembly of Hibiscus sabdariffa L. provides insights into metabolisms of medicinal natural products.</title>
        <authorList>
            <person name="Kim T."/>
        </authorList>
    </citation>
    <scope>NUCLEOTIDE SEQUENCE [LARGE SCALE GENOMIC DNA]</scope>
    <source>
        <strain evidence="8">TK-2024</strain>
        <tissue evidence="8">Old leaves</tissue>
    </source>
</reference>
<evidence type="ECO:0000256" key="3">
    <source>
        <dbReference type="ARBA" id="ARBA00022729"/>
    </source>
</evidence>
<keyword evidence="2" id="KW-0812">Transmembrane</keyword>
<evidence type="ECO:0000256" key="4">
    <source>
        <dbReference type="ARBA" id="ARBA00022989"/>
    </source>
</evidence>
<sequence>MGFHLGIYFILLLLSRTGESQQNICGNEVCGDVTIPSPFGINRSCYDKPWFRVTCKGKRPFININGLDLEVLGSLNPDTILISNPITHVNCDHKNDASGVGVDLRGTPF</sequence>
<keyword evidence="4" id="KW-1133">Transmembrane helix</keyword>
<evidence type="ECO:0000313" key="8">
    <source>
        <dbReference type="EMBL" id="KAK8988326.1"/>
    </source>
</evidence>
<evidence type="ECO:0000256" key="6">
    <source>
        <dbReference type="SAM" id="SignalP"/>
    </source>
</evidence>
<accession>A0ABR2PIS4</accession>
<feature type="domain" description="Wall-associated receptor kinase galacturonan-binding" evidence="7">
    <location>
        <begin position="25"/>
        <end position="72"/>
    </location>
</feature>
<comment type="subcellular location">
    <subcellularLocation>
        <location evidence="1">Membrane</location>
        <topology evidence="1">Single-pass membrane protein</topology>
    </subcellularLocation>
</comment>
<evidence type="ECO:0000313" key="9">
    <source>
        <dbReference type="Proteomes" id="UP001396334"/>
    </source>
</evidence>
<organism evidence="8 9">
    <name type="scientific">Hibiscus sabdariffa</name>
    <name type="common">roselle</name>
    <dbReference type="NCBI Taxonomy" id="183260"/>
    <lineage>
        <taxon>Eukaryota</taxon>
        <taxon>Viridiplantae</taxon>
        <taxon>Streptophyta</taxon>
        <taxon>Embryophyta</taxon>
        <taxon>Tracheophyta</taxon>
        <taxon>Spermatophyta</taxon>
        <taxon>Magnoliopsida</taxon>
        <taxon>eudicotyledons</taxon>
        <taxon>Gunneridae</taxon>
        <taxon>Pentapetalae</taxon>
        <taxon>rosids</taxon>
        <taxon>malvids</taxon>
        <taxon>Malvales</taxon>
        <taxon>Malvaceae</taxon>
        <taxon>Malvoideae</taxon>
        <taxon>Hibiscus</taxon>
    </lineage>
</organism>
<keyword evidence="5" id="KW-0472">Membrane</keyword>
<evidence type="ECO:0000256" key="2">
    <source>
        <dbReference type="ARBA" id="ARBA00022692"/>
    </source>
</evidence>
<name>A0ABR2PIS4_9ROSI</name>
<evidence type="ECO:0000259" key="7">
    <source>
        <dbReference type="Pfam" id="PF13947"/>
    </source>
</evidence>
<gene>
    <name evidence="8" type="ORF">V6N11_065918</name>
</gene>
<dbReference type="Pfam" id="PF13947">
    <property type="entry name" value="GUB_WAK_bind"/>
    <property type="match status" value="1"/>
</dbReference>
<proteinExistence type="predicted"/>
<evidence type="ECO:0000256" key="5">
    <source>
        <dbReference type="ARBA" id="ARBA00023136"/>
    </source>
</evidence>
<feature type="chain" id="PRO_5046655613" description="Wall-associated receptor kinase galacturonan-binding domain-containing protein" evidence="6">
    <location>
        <begin position="21"/>
        <end position="109"/>
    </location>
</feature>
<dbReference type="EMBL" id="JBBPBN010000059">
    <property type="protein sequence ID" value="KAK8988326.1"/>
    <property type="molecule type" value="Genomic_DNA"/>
</dbReference>
<dbReference type="PANTHER" id="PTHR33491">
    <property type="entry name" value="OSJNBA0016N04.9 PROTEIN"/>
    <property type="match status" value="1"/>
</dbReference>
<protein>
    <recommendedName>
        <fullName evidence="7">Wall-associated receptor kinase galacturonan-binding domain-containing protein</fullName>
    </recommendedName>
</protein>
<dbReference type="InterPro" id="IPR025287">
    <property type="entry name" value="WAK_GUB"/>
</dbReference>
<keyword evidence="9" id="KW-1185">Reference proteome</keyword>
<comment type="caution">
    <text evidence="8">The sequence shown here is derived from an EMBL/GenBank/DDBJ whole genome shotgun (WGS) entry which is preliminary data.</text>
</comment>
<evidence type="ECO:0000256" key="1">
    <source>
        <dbReference type="ARBA" id="ARBA00004167"/>
    </source>
</evidence>
<dbReference type="Proteomes" id="UP001396334">
    <property type="component" value="Unassembled WGS sequence"/>
</dbReference>
<feature type="signal peptide" evidence="6">
    <location>
        <begin position="1"/>
        <end position="20"/>
    </location>
</feature>
<keyword evidence="3 6" id="KW-0732">Signal</keyword>